<proteinExistence type="predicted"/>
<comment type="function">
    <text evidence="2">Decarboxylates L-threonine-O-3-phosphate to yield (R)-1-amino-2-propanol O-2-phosphate, the precursor for the linkage between the nucleotide loop and the corrin ring in cobalamin.</text>
</comment>
<dbReference type="Gene3D" id="3.40.640.10">
    <property type="entry name" value="Type I PLP-dependent aspartate aminotransferase-like (Major domain)"/>
    <property type="match status" value="1"/>
</dbReference>
<evidence type="ECO:0000313" key="11">
    <source>
        <dbReference type="EMBL" id="MCR2805529.1"/>
    </source>
</evidence>
<protein>
    <recommendedName>
        <fullName evidence="4">threonine-phosphate decarboxylase</fullName>
        <ecNumber evidence="4">4.1.1.81</ecNumber>
    </recommendedName>
    <alternativeName>
        <fullName evidence="8">L-threonine-O-3-phosphate decarboxylase</fullName>
    </alternativeName>
</protein>
<dbReference type="InterPro" id="IPR004838">
    <property type="entry name" value="NHTrfase_class1_PyrdxlP-BS"/>
</dbReference>
<gene>
    <name evidence="11" type="primary">cobD</name>
    <name evidence="11" type="ORF">NQZ67_16695</name>
</gene>
<dbReference type="PANTHER" id="PTHR42885:SF1">
    <property type="entry name" value="THREONINE-PHOSPHATE DECARBOXYLASE"/>
    <property type="match status" value="1"/>
</dbReference>
<dbReference type="SUPFAM" id="SSF53383">
    <property type="entry name" value="PLP-dependent transferases"/>
    <property type="match status" value="1"/>
</dbReference>
<comment type="cofactor">
    <cofactor evidence="1">
        <name>pyridoxal 5'-phosphate</name>
        <dbReference type="ChEBI" id="CHEBI:597326"/>
    </cofactor>
</comment>
<evidence type="ECO:0000256" key="7">
    <source>
        <dbReference type="ARBA" id="ARBA00023239"/>
    </source>
</evidence>
<comment type="caution">
    <text evidence="11">The sequence shown here is derived from an EMBL/GenBank/DDBJ whole genome shotgun (WGS) entry which is preliminary data.</text>
</comment>
<comment type="catalytic activity">
    <reaction evidence="9">
        <text>O-phospho-L-threonine + H(+) = (R)-1-aminopropan-2-yl phosphate + CO2</text>
        <dbReference type="Rhea" id="RHEA:11492"/>
        <dbReference type="ChEBI" id="CHEBI:15378"/>
        <dbReference type="ChEBI" id="CHEBI:16526"/>
        <dbReference type="ChEBI" id="CHEBI:58563"/>
        <dbReference type="ChEBI" id="CHEBI:58675"/>
        <dbReference type="EC" id="4.1.1.81"/>
    </reaction>
</comment>
<accession>A0A9X2MSQ0</accession>
<dbReference type="InterPro" id="IPR015421">
    <property type="entry name" value="PyrdxlP-dep_Trfase_major"/>
</dbReference>
<comment type="pathway">
    <text evidence="3">Cofactor biosynthesis; adenosylcobalamin biosynthesis.</text>
</comment>
<dbReference type="GO" id="GO:0030170">
    <property type="term" value="F:pyridoxal phosphate binding"/>
    <property type="evidence" value="ECO:0007669"/>
    <property type="project" value="InterPro"/>
</dbReference>
<dbReference type="InterPro" id="IPR004839">
    <property type="entry name" value="Aminotransferase_I/II_large"/>
</dbReference>
<keyword evidence="5" id="KW-0169">Cobalamin biosynthesis</keyword>
<evidence type="ECO:0000313" key="12">
    <source>
        <dbReference type="Proteomes" id="UP001141950"/>
    </source>
</evidence>
<sequence length="366" mass="40002">MLERYGHGGDLATAEERFGLPADGFLDYSSNMNPLGPPAAVREILARYMDEISKYPDPVSRKLRAKLAKKHGIDQSAILVGNGAAELIDLAVRALRPSRMAIAAPCFGEYGDAAKKAGVPVYEGLLRSDADFELGEQWVTEALEASGADLYLLGSPNNPTGALVEYRHIQRLLDSGATVVLDEAFLDFLPDDEHRSLAAEASTNGRLFVLRSMTKFYAIPGIRLGYIVGHPEALEAMRRLQVPWSVNSLAQAIGAAVLEDEAFAGETWAWLQSESEFLRAELRKLGFRDYPGAVNYLLVRLPDDAPFTSTELQQEMGRRGALIRDASLFTGLDHRYIRLAIKLRAQNARLIGVLREAIASLGGSGT</sequence>
<evidence type="ECO:0000256" key="2">
    <source>
        <dbReference type="ARBA" id="ARBA00003444"/>
    </source>
</evidence>
<dbReference type="GO" id="GO:0009236">
    <property type="term" value="P:cobalamin biosynthetic process"/>
    <property type="evidence" value="ECO:0007669"/>
    <property type="project" value="UniProtKB-KW"/>
</dbReference>
<evidence type="ECO:0000256" key="4">
    <source>
        <dbReference type="ARBA" id="ARBA00012285"/>
    </source>
</evidence>
<dbReference type="GO" id="GO:0048472">
    <property type="term" value="F:threonine-phosphate decarboxylase activity"/>
    <property type="evidence" value="ECO:0007669"/>
    <property type="project" value="UniProtKB-EC"/>
</dbReference>
<dbReference type="Gene3D" id="3.90.1150.10">
    <property type="entry name" value="Aspartate Aminotransferase, domain 1"/>
    <property type="match status" value="1"/>
</dbReference>
<evidence type="ECO:0000256" key="1">
    <source>
        <dbReference type="ARBA" id="ARBA00001933"/>
    </source>
</evidence>
<dbReference type="PANTHER" id="PTHR42885">
    <property type="entry name" value="HISTIDINOL-PHOSPHATE AMINOTRANSFERASE-RELATED"/>
    <property type="match status" value="1"/>
</dbReference>
<organism evidence="11 12">
    <name type="scientific">Paenibacillus soyae</name>
    <dbReference type="NCBI Taxonomy" id="2969249"/>
    <lineage>
        <taxon>Bacteria</taxon>
        <taxon>Bacillati</taxon>
        <taxon>Bacillota</taxon>
        <taxon>Bacilli</taxon>
        <taxon>Bacillales</taxon>
        <taxon>Paenibacillaceae</taxon>
        <taxon>Paenibacillus</taxon>
    </lineage>
</organism>
<reference evidence="11" key="1">
    <citation type="submission" date="2022-08" db="EMBL/GenBank/DDBJ databases">
        <title>The genomic sequence of strain Paenibacillus sp. SCIV0701.</title>
        <authorList>
            <person name="Zhao H."/>
        </authorList>
    </citation>
    <scope>NUCLEOTIDE SEQUENCE</scope>
    <source>
        <strain evidence="11">SCIV0701</strain>
    </source>
</reference>
<dbReference type="AlphaFoldDB" id="A0A9X2MSQ0"/>
<dbReference type="EC" id="4.1.1.81" evidence="4"/>
<dbReference type="EMBL" id="JANIPJ010000012">
    <property type="protein sequence ID" value="MCR2805529.1"/>
    <property type="molecule type" value="Genomic_DNA"/>
</dbReference>
<dbReference type="Pfam" id="PF00155">
    <property type="entry name" value="Aminotran_1_2"/>
    <property type="match status" value="1"/>
</dbReference>
<evidence type="ECO:0000259" key="10">
    <source>
        <dbReference type="Pfam" id="PF00155"/>
    </source>
</evidence>
<keyword evidence="7 11" id="KW-0456">Lyase</keyword>
<dbReference type="Proteomes" id="UP001141950">
    <property type="component" value="Unassembled WGS sequence"/>
</dbReference>
<evidence type="ECO:0000256" key="8">
    <source>
        <dbReference type="ARBA" id="ARBA00029996"/>
    </source>
</evidence>
<dbReference type="InterPro" id="IPR015424">
    <property type="entry name" value="PyrdxlP-dep_Trfase"/>
</dbReference>
<dbReference type="PROSITE" id="PS00105">
    <property type="entry name" value="AA_TRANSFER_CLASS_1"/>
    <property type="match status" value="1"/>
</dbReference>
<dbReference type="RefSeq" id="WP_257448066.1">
    <property type="nucleotide sequence ID" value="NZ_JANIPJ010000012.1"/>
</dbReference>
<name>A0A9X2MSQ0_9BACL</name>
<evidence type="ECO:0000256" key="5">
    <source>
        <dbReference type="ARBA" id="ARBA00022573"/>
    </source>
</evidence>
<evidence type="ECO:0000256" key="6">
    <source>
        <dbReference type="ARBA" id="ARBA00022898"/>
    </source>
</evidence>
<keyword evidence="6" id="KW-0663">Pyridoxal phosphate</keyword>
<keyword evidence="12" id="KW-1185">Reference proteome</keyword>
<evidence type="ECO:0000256" key="9">
    <source>
        <dbReference type="ARBA" id="ARBA00048531"/>
    </source>
</evidence>
<feature type="domain" description="Aminotransferase class I/classII large" evidence="10">
    <location>
        <begin position="27"/>
        <end position="341"/>
    </location>
</feature>
<dbReference type="InterPro" id="IPR015422">
    <property type="entry name" value="PyrdxlP-dep_Trfase_small"/>
</dbReference>
<dbReference type="InterPro" id="IPR005860">
    <property type="entry name" value="CobD"/>
</dbReference>
<evidence type="ECO:0000256" key="3">
    <source>
        <dbReference type="ARBA" id="ARBA00004953"/>
    </source>
</evidence>
<dbReference type="CDD" id="cd00609">
    <property type="entry name" value="AAT_like"/>
    <property type="match status" value="1"/>
</dbReference>
<dbReference type="NCBIfam" id="TIGR01140">
    <property type="entry name" value="L_thr_O3P_dcar"/>
    <property type="match status" value="1"/>
</dbReference>